<evidence type="ECO:0000313" key="5">
    <source>
        <dbReference type="Proteomes" id="UP000018144"/>
    </source>
</evidence>
<dbReference type="Proteomes" id="UP000018144">
    <property type="component" value="Unassembled WGS sequence"/>
</dbReference>
<dbReference type="Gene3D" id="3.30.450.70">
    <property type="match status" value="1"/>
</dbReference>
<feature type="compositionally biased region" description="Basic residues" evidence="3">
    <location>
        <begin position="283"/>
        <end position="294"/>
    </location>
</feature>
<evidence type="ECO:0000256" key="2">
    <source>
        <dbReference type="ARBA" id="ARBA00024408"/>
    </source>
</evidence>
<dbReference type="eggNOG" id="KOG3444">
    <property type="taxonomic scope" value="Eukaryota"/>
</dbReference>
<sequence length="1088" mass="122127">MSKNGRSTVKDKAPGNDRLFSAIAKADIILRLCRFFSKEARKMLVQWFFDENMLIKDDIHYGAFLECDNFFDNEEASARRHEEVRGLREEVYYLWKDLGPSFRVVWTTWLTNYQREEYIICAMVRASESPNGEELRKFLLDFDCAGLCADGGKAFIKYAKGTAVCDNRDINTPALSPKLENIFLGWEQANDTNDEVSERKSVYLDCLRNRCRYSRDVFGCRVILNILEIWQELAAPYIPEQVAKSKAHGFNNFYNGTFHVPNSMVEQGPKTIAKEPAVNESSKKKKKSKGRGKNAKAIYNAKKQENKLLRISMGESVAEEKTGQEPCAEEASGSVITASINQLEEANEFSINLSQNDSIASTTDGTDIIEVATRSHEIAESTSYDAVEVPELTVESIPENEEDTKTDSDTDTMSSPATPELCGSPEIQIVDVDSPVNNLLLQDIVQQSSDVVDDELELPESASQISKIHQAEAIEFKSEVEFQSEVEHHSQKDEPEQDEGILETGLAFLDKVTQLLEGSLSRNNCRKNSDVDAESLPVYTVTHTFTENAESSSRRDSLGSSSSFEDTVRAMLTKSQRSSTPEISTECSSICSSADAPKSDNLIKHKNTVDVQQAPSASVFDVQNLHQSIDHHAPSFANLSGYYGKPEVPIEFRHVVDYVQLSSLVFECNTCCKRINHEQSVICPSCDVNSFTRFCSKECRYASGYHWKACGKNALPYVTDCPPRPYNGPLCSIAATNATRYWQSTILYDYPGFDFCIFGNGLELNESPKILRAIVFDEQALRDRFYAVYRRAHWDNDEFCVRILWRVVRAWVKACSFNDVTIELLSAQFEAQFGEGWNNSKNGYLQEDFPTDEEWVHIEEYLERKLWHEGFCGLKAVLPKFPEIGKEPIVPSHIAKRVAIGGATPTGLHVCIYFVHVQPVTSIATTVTPRQTNMSHPRIVCVAIIGKKNSPLHLSTFTDSKDALSFHFLVHTTLDIFASRMPSKTNGDSDFGLLYAVDDELALYGWLTNTGIKIVVAIETPVGGEVEGGMALVREGDVKGVFKALQTAYISLVCNPFYENDETRPIESRRFLMDVKRIAEGWRPGVTV</sequence>
<dbReference type="InterPro" id="IPR044760">
    <property type="entry name" value="TRAPPC2L"/>
</dbReference>
<dbReference type="SUPFAM" id="SSF64356">
    <property type="entry name" value="SNARE-like"/>
    <property type="match status" value="1"/>
</dbReference>
<dbReference type="InterPro" id="IPR011012">
    <property type="entry name" value="Longin-like_dom_sf"/>
</dbReference>
<evidence type="ECO:0000256" key="1">
    <source>
        <dbReference type="ARBA" id="ARBA00006626"/>
    </source>
</evidence>
<keyword evidence="5" id="KW-1185">Reference proteome</keyword>
<accession>U4L0S8</accession>
<dbReference type="AlphaFoldDB" id="U4L0S8"/>
<name>U4L0S8_PYROM</name>
<dbReference type="GO" id="GO:0006888">
    <property type="term" value="P:endoplasmic reticulum to Golgi vesicle-mediated transport"/>
    <property type="evidence" value="ECO:0007669"/>
    <property type="project" value="InterPro"/>
</dbReference>
<organism evidence="4 5">
    <name type="scientific">Pyronema omphalodes (strain CBS 100304)</name>
    <name type="common">Pyronema confluens</name>
    <dbReference type="NCBI Taxonomy" id="1076935"/>
    <lineage>
        <taxon>Eukaryota</taxon>
        <taxon>Fungi</taxon>
        <taxon>Dikarya</taxon>
        <taxon>Ascomycota</taxon>
        <taxon>Pezizomycotina</taxon>
        <taxon>Pezizomycetes</taxon>
        <taxon>Pezizales</taxon>
        <taxon>Pyronemataceae</taxon>
        <taxon>Pyronema</taxon>
    </lineage>
</organism>
<protein>
    <recommendedName>
        <fullName evidence="2">Trafficking protein particle complex subunit 2-like protein</fullName>
    </recommendedName>
</protein>
<dbReference type="OrthoDB" id="18320at2759"/>
<dbReference type="CDD" id="cd14854">
    <property type="entry name" value="TRAPPC2L"/>
    <property type="match status" value="1"/>
</dbReference>
<feature type="region of interest" description="Disordered" evidence="3">
    <location>
        <begin position="275"/>
        <end position="294"/>
    </location>
</feature>
<feature type="region of interest" description="Disordered" evidence="3">
    <location>
        <begin position="397"/>
        <end position="422"/>
    </location>
</feature>
<evidence type="ECO:0000256" key="3">
    <source>
        <dbReference type="SAM" id="MobiDB-lite"/>
    </source>
</evidence>
<gene>
    <name evidence="4" type="ORF">PCON_05241</name>
</gene>
<dbReference type="EMBL" id="HF935264">
    <property type="protein sequence ID" value="CCX05654.1"/>
    <property type="molecule type" value="Genomic_DNA"/>
</dbReference>
<reference evidence="4 5" key="1">
    <citation type="journal article" date="2013" name="PLoS Genet.">
        <title>The genome and development-dependent transcriptomes of Pyronema confluens: a window into fungal evolution.</title>
        <authorList>
            <person name="Traeger S."/>
            <person name="Altegoer F."/>
            <person name="Freitag M."/>
            <person name="Gabaldon T."/>
            <person name="Kempken F."/>
            <person name="Kumar A."/>
            <person name="Marcet-Houben M."/>
            <person name="Poggeler S."/>
            <person name="Stajich J.E."/>
            <person name="Nowrousian M."/>
        </authorList>
    </citation>
    <scope>NUCLEOTIDE SEQUENCE [LARGE SCALE GENOMIC DNA]</scope>
    <source>
        <strain evidence="5">CBS 100304</strain>
        <tissue evidence="4">Vegetative mycelium</tissue>
    </source>
</reference>
<dbReference type="Pfam" id="PF04628">
    <property type="entry name" value="Sedlin_N"/>
    <property type="match status" value="1"/>
</dbReference>
<dbReference type="InterPro" id="IPR006722">
    <property type="entry name" value="Sedlin"/>
</dbReference>
<dbReference type="PANTHER" id="PTHR12403">
    <property type="entry name" value="TRAFFICKING PROTEIN PARTICLE COMPLEX SUBUNIT 2"/>
    <property type="match status" value="1"/>
</dbReference>
<dbReference type="GO" id="GO:0005737">
    <property type="term" value="C:cytoplasm"/>
    <property type="evidence" value="ECO:0007669"/>
    <property type="project" value="GOC"/>
</dbReference>
<evidence type="ECO:0000313" key="4">
    <source>
        <dbReference type="EMBL" id="CCX05654.1"/>
    </source>
</evidence>
<proteinExistence type="inferred from homology"/>
<comment type="similarity">
    <text evidence="1">Belongs to the TRAPP small subunits family. Sedlin subfamily.</text>
</comment>
<dbReference type="STRING" id="1076935.U4L0S8"/>